<feature type="compositionally biased region" description="Basic and acidic residues" evidence="1">
    <location>
        <begin position="188"/>
        <end position="213"/>
    </location>
</feature>
<evidence type="ECO:0000256" key="2">
    <source>
        <dbReference type="SAM" id="SignalP"/>
    </source>
</evidence>
<comment type="caution">
    <text evidence="3">The sequence shown here is derived from an EMBL/GenBank/DDBJ whole genome shotgun (WGS) entry which is preliminary data.</text>
</comment>
<accession>A0A218ZJB4</accession>
<dbReference type="AlphaFoldDB" id="A0A218ZJB4"/>
<dbReference type="InParanoid" id="A0A218ZJB4"/>
<sequence length="237" mass="26230">MRTDCWWRRFCFVGLWLCQEDGLVRGLVRGLDAGGGEKKDAGEGRCIARERTSARHRADTCACHGRDSPPSHNPTTTSPAGRPQESSTERHRSSLPTSKRSAAIRSSRLVHRMLSGSPALLHFAESGYSPPASAGEEKCARGLNDGDTFRRVRVCDVEIPPSSSCGGLARWRWPPSTQGPDRTSARTAQERGESHADMHRAVMLSRQRDEVRGGQRQRRDRGVVHRRTGLAEHSDGR</sequence>
<feature type="region of interest" description="Disordered" evidence="1">
    <location>
        <begin position="58"/>
        <end position="104"/>
    </location>
</feature>
<feature type="compositionally biased region" description="Low complexity" evidence="1">
    <location>
        <begin position="70"/>
        <end position="79"/>
    </location>
</feature>
<dbReference type="Proteomes" id="UP000242519">
    <property type="component" value="Unassembled WGS sequence"/>
</dbReference>
<proteinExistence type="predicted"/>
<feature type="compositionally biased region" description="Basic residues" evidence="1">
    <location>
        <begin position="215"/>
        <end position="228"/>
    </location>
</feature>
<feature type="region of interest" description="Disordered" evidence="1">
    <location>
        <begin position="168"/>
        <end position="237"/>
    </location>
</feature>
<feature type="compositionally biased region" description="Basic and acidic residues" evidence="1">
    <location>
        <begin position="58"/>
        <end position="69"/>
    </location>
</feature>
<gene>
    <name evidence="3" type="ORF">B2J93_6204</name>
</gene>
<protein>
    <submittedName>
        <fullName evidence="3">Uncharacterized protein</fullName>
    </submittedName>
</protein>
<keyword evidence="2" id="KW-0732">Signal</keyword>
<feature type="chain" id="PRO_5012623371" evidence="2">
    <location>
        <begin position="27"/>
        <end position="237"/>
    </location>
</feature>
<organism evidence="3 4">
    <name type="scientific">Diplocarpon coronariae</name>
    <dbReference type="NCBI Taxonomy" id="2795749"/>
    <lineage>
        <taxon>Eukaryota</taxon>
        <taxon>Fungi</taxon>
        <taxon>Dikarya</taxon>
        <taxon>Ascomycota</taxon>
        <taxon>Pezizomycotina</taxon>
        <taxon>Leotiomycetes</taxon>
        <taxon>Helotiales</taxon>
        <taxon>Drepanopezizaceae</taxon>
        <taxon>Diplocarpon</taxon>
    </lineage>
</organism>
<keyword evidence="4" id="KW-1185">Reference proteome</keyword>
<reference evidence="3 4" key="1">
    <citation type="submission" date="2017-04" db="EMBL/GenBank/DDBJ databases">
        <title>Draft genome sequence of Marssonina coronaria NL1: causal agent of apple blotch.</title>
        <authorList>
            <person name="Cheng Q."/>
        </authorList>
    </citation>
    <scope>NUCLEOTIDE SEQUENCE [LARGE SCALE GENOMIC DNA]</scope>
    <source>
        <strain evidence="3 4">NL1</strain>
    </source>
</reference>
<evidence type="ECO:0000256" key="1">
    <source>
        <dbReference type="SAM" id="MobiDB-lite"/>
    </source>
</evidence>
<feature type="compositionally biased region" description="Polar residues" evidence="1">
    <location>
        <begin position="175"/>
        <end position="187"/>
    </location>
</feature>
<dbReference type="EMBL" id="MZNU01000006">
    <property type="protein sequence ID" value="OWP07425.1"/>
    <property type="molecule type" value="Genomic_DNA"/>
</dbReference>
<feature type="signal peptide" evidence="2">
    <location>
        <begin position="1"/>
        <end position="26"/>
    </location>
</feature>
<evidence type="ECO:0000313" key="3">
    <source>
        <dbReference type="EMBL" id="OWP07425.1"/>
    </source>
</evidence>
<name>A0A218ZJB4_9HELO</name>
<evidence type="ECO:0000313" key="4">
    <source>
        <dbReference type="Proteomes" id="UP000242519"/>
    </source>
</evidence>